<organism evidence="1">
    <name type="scientific">uncultured Frankineae bacterium</name>
    <dbReference type="NCBI Taxonomy" id="437475"/>
    <lineage>
        <taxon>Bacteria</taxon>
        <taxon>Bacillati</taxon>
        <taxon>Actinomycetota</taxon>
        <taxon>Actinomycetes</taxon>
        <taxon>Frankiales</taxon>
        <taxon>environmental samples</taxon>
    </lineage>
</organism>
<proteinExistence type="predicted"/>
<dbReference type="EMBL" id="CADCUB010000015">
    <property type="protein sequence ID" value="CAA9307633.1"/>
    <property type="molecule type" value="Genomic_DNA"/>
</dbReference>
<dbReference type="AlphaFoldDB" id="A0A6J4KJ74"/>
<accession>A0A6J4KJ74</accession>
<evidence type="ECO:0000313" key="1">
    <source>
        <dbReference type="EMBL" id="CAA9307633.1"/>
    </source>
</evidence>
<sequence length="133" mass="14035">MGGDPDPGPSAAEATLRAARGALRRDLGSPLWEAALQDAVAQRGWWLSQWPEGAPHVLGLVAQDVQEAVHQLDPLWPRCPEPSCPERLRHALFVEPDLGPDPFWTCHRTGLPVAPVGSLSGTGGSAPGTAAPQ</sequence>
<gene>
    <name evidence="1" type="ORF">AVDCRST_MAG07-205</name>
</gene>
<name>A0A6J4KJ74_9ACTN</name>
<protein>
    <submittedName>
        <fullName evidence="1">Uncharacterized protein</fullName>
    </submittedName>
</protein>
<reference evidence="1" key="1">
    <citation type="submission" date="2020-02" db="EMBL/GenBank/DDBJ databases">
        <authorList>
            <person name="Meier V. D."/>
        </authorList>
    </citation>
    <scope>NUCLEOTIDE SEQUENCE</scope>
    <source>
        <strain evidence="1">AVDCRST_MAG07</strain>
    </source>
</reference>